<evidence type="ECO:0000256" key="1">
    <source>
        <dbReference type="ARBA" id="ARBA00004828"/>
    </source>
</evidence>
<gene>
    <name evidence="7" type="ORF">GCM10025863_04300</name>
</gene>
<comment type="pathway">
    <text evidence="1">Amino-acid biosynthesis; L-arginine biosynthesis; N(2)-acetyl-L-ornithine from L-glutamate: step 2/4.</text>
</comment>
<dbReference type="InterPro" id="IPR001048">
    <property type="entry name" value="Asp/Glu/Uridylate_kinase"/>
</dbReference>
<dbReference type="PANTHER" id="PTHR23342">
    <property type="entry name" value="N-ACETYLGLUTAMATE SYNTHASE"/>
    <property type="match status" value="1"/>
</dbReference>
<dbReference type="EMBL" id="AP027728">
    <property type="protein sequence ID" value="BDZ37816.1"/>
    <property type="molecule type" value="Genomic_DNA"/>
</dbReference>
<dbReference type="Pfam" id="PF00696">
    <property type="entry name" value="AA_kinase"/>
    <property type="match status" value="1"/>
</dbReference>
<dbReference type="SUPFAM" id="SSF53633">
    <property type="entry name" value="Carbamate kinase-like"/>
    <property type="match status" value="1"/>
</dbReference>
<evidence type="ECO:0000256" key="3">
    <source>
        <dbReference type="ARBA" id="ARBA00022679"/>
    </source>
</evidence>
<sequence length="94" mass="10078">MTDLQLTAPEEAAVKAATLIESLPWLKRFRDQIVVVKYGGNAMVSEELQDAFAQDIAYLRYVGVQPVVVHGGGRRSRTCSTGSPSPASSRVATG</sequence>
<dbReference type="Gene3D" id="3.40.1160.10">
    <property type="entry name" value="Acetylglutamate kinase-like"/>
    <property type="match status" value="1"/>
</dbReference>
<feature type="domain" description="Aspartate/glutamate/uridylate kinase" evidence="6">
    <location>
        <begin position="33"/>
        <end position="77"/>
    </location>
</feature>
<evidence type="ECO:0000256" key="2">
    <source>
        <dbReference type="ARBA" id="ARBA00013065"/>
    </source>
</evidence>
<feature type="region of interest" description="Disordered" evidence="5">
    <location>
        <begin position="72"/>
        <end position="94"/>
    </location>
</feature>
<keyword evidence="8" id="KW-1185">Reference proteome</keyword>
<dbReference type="EC" id="2.7.2.8" evidence="2"/>
<dbReference type="InterPro" id="IPR036393">
    <property type="entry name" value="AceGlu_kinase-like_sf"/>
</dbReference>
<reference evidence="8" key="1">
    <citation type="journal article" date="2019" name="Int. J. Syst. Evol. Microbiol.">
        <title>The Global Catalogue of Microorganisms (GCM) 10K type strain sequencing project: providing services to taxonomists for standard genome sequencing and annotation.</title>
        <authorList>
            <consortium name="The Broad Institute Genomics Platform"/>
            <consortium name="The Broad Institute Genome Sequencing Center for Infectious Disease"/>
            <person name="Wu L."/>
            <person name="Ma J."/>
        </authorList>
    </citation>
    <scope>NUCLEOTIDE SEQUENCE [LARGE SCALE GENOMIC DNA]</scope>
    <source>
        <strain evidence="8">NBRC 106310</strain>
    </source>
</reference>
<organism evidence="7 8">
    <name type="scientific">Microbacterium suwonense</name>
    <dbReference type="NCBI Taxonomy" id="683047"/>
    <lineage>
        <taxon>Bacteria</taxon>
        <taxon>Bacillati</taxon>
        <taxon>Actinomycetota</taxon>
        <taxon>Actinomycetes</taxon>
        <taxon>Micrococcales</taxon>
        <taxon>Microbacteriaceae</taxon>
        <taxon>Microbacterium</taxon>
    </lineage>
</organism>
<name>A0ABN6X116_9MICO</name>
<evidence type="ECO:0000256" key="4">
    <source>
        <dbReference type="ARBA" id="ARBA00048141"/>
    </source>
</evidence>
<dbReference type="Proteomes" id="UP001321543">
    <property type="component" value="Chromosome"/>
</dbReference>
<comment type="catalytic activity">
    <reaction evidence="4">
        <text>N-acetyl-L-glutamate + ATP = N-acetyl-L-glutamyl 5-phosphate + ADP</text>
        <dbReference type="Rhea" id="RHEA:14629"/>
        <dbReference type="ChEBI" id="CHEBI:30616"/>
        <dbReference type="ChEBI" id="CHEBI:44337"/>
        <dbReference type="ChEBI" id="CHEBI:57936"/>
        <dbReference type="ChEBI" id="CHEBI:456216"/>
        <dbReference type="EC" id="2.7.2.8"/>
    </reaction>
</comment>
<evidence type="ECO:0000313" key="8">
    <source>
        <dbReference type="Proteomes" id="UP001321543"/>
    </source>
</evidence>
<keyword evidence="3" id="KW-0808">Transferase</keyword>
<evidence type="ECO:0000259" key="6">
    <source>
        <dbReference type="Pfam" id="PF00696"/>
    </source>
</evidence>
<protein>
    <recommendedName>
        <fullName evidence="2">acetylglutamate kinase</fullName>
        <ecNumber evidence="2">2.7.2.8</ecNumber>
    </recommendedName>
</protein>
<dbReference type="PANTHER" id="PTHR23342:SF0">
    <property type="entry name" value="N-ACETYLGLUTAMATE SYNTHASE, MITOCHONDRIAL"/>
    <property type="match status" value="1"/>
</dbReference>
<proteinExistence type="predicted"/>
<accession>A0ABN6X116</accession>
<evidence type="ECO:0000313" key="7">
    <source>
        <dbReference type="EMBL" id="BDZ37816.1"/>
    </source>
</evidence>
<evidence type="ECO:0000256" key="5">
    <source>
        <dbReference type="SAM" id="MobiDB-lite"/>
    </source>
</evidence>